<dbReference type="InterPro" id="IPR010496">
    <property type="entry name" value="AL/BT2_dom"/>
</dbReference>
<keyword evidence="3" id="KW-1185">Reference proteome</keyword>
<evidence type="ECO:0000313" key="3">
    <source>
        <dbReference type="Proteomes" id="UP000634668"/>
    </source>
</evidence>
<accession>A0A918J6L6</accession>
<reference evidence="2" key="1">
    <citation type="journal article" date="2014" name="Int. J. Syst. Evol. Microbiol.">
        <title>Complete genome sequence of Corynebacterium casei LMG S-19264T (=DSM 44701T), isolated from a smear-ripened cheese.</title>
        <authorList>
            <consortium name="US DOE Joint Genome Institute (JGI-PGF)"/>
            <person name="Walter F."/>
            <person name="Albersmeier A."/>
            <person name="Kalinowski J."/>
            <person name="Ruckert C."/>
        </authorList>
    </citation>
    <scope>NUCLEOTIDE SEQUENCE</scope>
    <source>
        <strain evidence="2">KCTC 12113</strain>
    </source>
</reference>
<proteinExistence type="predicted"/>
<name>A0A918J6L6_9FLAO</name>
<reference evidence="2" key="2">
    <citation type="submission" date="2020-09" db="EMBL/GenBank/DDBJ databases">
        <authorList>
            <person name="Sun Q."/>
            <person name="Kim S."/>
        </authorList>
    </citation>
    <scope>NUCLEOTIDE SEQUENCE</scope>
    <source>
        <strain evidence="2">KCTC 12113</strain>
    </source>
</reference>
<dbReference type="Gene3D" id="2.60.120.560">
    <property type="entry name" value="Exo-inulinase, domain 1"/>
    <property type="match status" value="1"/>
</dbReference>
<feature type="domain" description="3-keto-alpha-glucoside-1,2-lyase/3-keto-2-hydroxy-glucal hydratase" evidence="1">
    <location>
        <begin position="57"/>
        <end position="240"/>
    </location>
</feature>
<dbReference type="GO" id="GO:0016787">
    <property type="term" value="F:hydrolase activity"/>
    <property type="evidence" value="ECO:0007669"/>
    <property type="project" value="InterPro"/>
</dbReference>
<evidence type="ECO:0000313" key="2">
    <source>
        <dbReference type="EMBL" id="GGW51787.1"/>
    </source>
</evidence>
<dbReference type="EMBL" id="BMWP01000061">
    <property type="protein sequence ID" value="GGW51787.1"/>
    <property type="molecule type" value="Genomic_DNA"/>
</dbReference>
<organism evidence="2 3">
    <name type="scientific">Arenibacter certesii</name>
    <dbReference type="NCBI Taxonomy" id="228955"/>
    <lineage>
        <taxon>Bacteria</taxon>
        <taxon>Pseudomonadati</taxon>
        <taxon>Bacteroidota</taxon>
        <taxon>Flavobacteriia</taxon>
        <taxon>Flavobacteriales</taxon>
        <taxon>Flavobacteriaceae</taxon>
        <taxon>Arenibacter</taxon>
    </lineage>
</organism>
<evidence type="ECO:0000259" key="1">
    <source>
        <dbReference type="Pfam" id="PF06439"/>
    </source>
</evidence>
<dbReference type="AlphaFoldDB" id="A0A918J6L6"/>
<comment type="caution">
    <text evidence="2">The sequence shown here is derived from an EMBL/GenBank/DDBJ whole genome shotgun (WGS) entry which is preliminary data.</text>
</comment>
<dbReference type="RefSeq" id="WP_189356807.1">
    <property type="nucleotide sequence ID" value="NZ_BMWP01000061.1"/>
</dbReference>
<dbReference type="Pfam" id="PF06439">
    <property type="entry name" value="3keto-disac_hyd"/>
    <property type="match status" value="1"/>
</dbReference>
<dbReference type="Proteomes" id="UP000634668">
    <property type="component" value="Unassembled WGS sequence"/>
</dbReference>
<sequence>MSINLKLIKTSPLRRNNNWIEQINSFKTNQLYRKYLFLILTILGTLSSTAQSTSATVSLFDGTTLKGWEVVNKENNKYWSVVDSIITGGDGISNIPVNTYLRTSDSYEDFEFRALFRLTGDHDTGLINSGIQYRSIIEGDKIIGYQADIGKGYWGDIYDEHRRAKLIGGDLSTLQHLLKEDGWNSYIIRCIGNKHELYINGVKTTEYIEKDPEIPSKGVIGIQLHSGGNAKIEFKHITITKL</sequence>
<protein>
    <recommendedName>
        <fullName evidence="1">3-keto-alpha-glucoside-1,2-lyase/3-keto-2-hydroxy-glucal hydratase domain-containing protein</fullName>
    </recommendedName>
</protein>
<gene>
    <name evidence="2" type="ORF">GCM10007383_38920</name>
</gene>